<accession>A0A7S2FAP8</accession>
<proteinExistence type="predicted"/>
<protein>
    <submittedName>
        <fullName evidence="3">Uncharacterized protein</fullName>
    </submittedName>
</protein>
<sequence>MLISTVVGVGFLVVGGVLRSVWWVTSDQPVEPPLWINIVVPFLMYALCGPVVSHALFIYILFWLQVIDVKRTTYIAEYKVKKAQAIQDGQPEPPAPKPLKPLSQEKIDKLGLLVLSLAKGRVKLTKTMTRVTMSIMGVNTVLIIIAAMLEGDSDVRACLLAAIWIVTSLTWLIVIYIIVTYGGPLVLLYGRKPIWIMYHINSKLMMAVWLSFFVMTIAELPGVDKSIRDLWVLVTWGIVITLLFIVPDIMKQLMKIPLAAMKRKKRANQKGQVLRKGSSSGNHSFSSVLSRGINIDRTRQGSVVMPLEATVTNPDEEASSPKSSPKASRPNP</sequence>
<feature type="transmembrane region" description="Helical" evidence="2">
    <location>
        <begin position="43"/>
        <end position="64"/>
    </location>
</feature>
<gene>
    <name evidence="3" type="ORF">FPAR1323_LOCUS1437</name>
</gene>
<evidence type="ECO:0000313" key="3">
    <source>
        <dbReference type="EMBL" id="CAD9384599.1"/>
    </source>
</evidence>
<reference evidence="3" key="1">
    <citation type="submission" date="2021-01" db="EMBL/GenBank/DDBJ databases">
        <authorList>
            <person name="Corre E."/>
            <person name="Pelletier E."/>
            <person name="Niang G."/>
            <person name="Scheremetjew M."/>
            <person name="Finn R."/>
            <person name="Kale V."/>
            <person name="Holt S."/>
            <person name="Cochrane G."/>
            <person name="Meng A."/>
            <person name="Brown T."/>
            <person name="Cohen L."/>
        </authorList>
    </citation>
    <scope>NUCLEOTIDE SEQUENCE</scope>
    <source>
        <strain evidence="3">RCC1693</strain>
    </source>
</reference>
<feature type="region of interest" description="Disordered" evidence="1">
    <location>
        <begin position="267"/>
        <end position="286"/>
    </location>
</feature>
<dbReference type="EMBL" id="HBGT01002578">
    <property type="protein sequence ID" value="CAD9384599.1"/>
    <property type="molecule type" value="Transcribed_RNA"/>
</dbReference>
<keyword evidence="2" id="KW-0472">Membrane</keyword>
<feature type="transmembrane region" description="Helical" evidence="2">
    <location>
        <begin position="131"/>
        <end position="149"/>
    </location>
</feature>
<feature type="region of interest" description="Disordered" evidence="1">
    <location>
        <begin position="304"/>
        <end position="332"/>
    </location>
</feature>
<evidence type="ECO:0000256" key="1">
    <source>
        <dbReference type="SAM" id="MobiDB-lite"/>
    </source>
</evidence>
<evidence type="ECO:0000256" key="2">
    <source>
        <dbReference type="SAM" id="Phobius"/>
    </source>
</evidence>
<keyword evidence="2" id="KW-1133">Transmembrane helix</keyword>
<organism evidence="3">
    <name type="scientific">Florenciella parvula</name>
    <dbReference type="NCBI Taxonomy" id="236787"/>
    <lineage>
        <taxon>Eukaryota</taxon>
        <taxon>Sar</taxon>
        <taxon>Stramenopiles</taxon>
        <taxon>Ochrophyta</taxon>
        <taxon>Dictyochophyceae</taxon>
        <taxon>Florenciellales</taxon>
        <taxon>Florenciella</taxon>
    </lineage>
</organism>
<feature type="transmembrane region" description="Helical" evidence="2">
    <location>
        <begin position="161"/>
        <end position="188"/>
    </location>
</feature>
<feature type="transmembrane region" description="Helical" evidence="2">
    <location>
        <begin position="200"/>
        <end position="218"/>
    </location>
</feature>
<dbReference type="AlphaFoldDB" id="A0A7S2FAP8"/>
<name>A0A7S2FAP8_9STRA</name>
<feature type="compositionally biased region" description="Low complexity" evidence="1">
    <location>
        <begin position="320"/>
        <end position="332"/>
    </location>
</feature>
<keyword evidence="2" id="KW-0812">Transmembrane</keyword>
<feature type="transmembrane region" description="Helical" evidence="2">
    <location>
        <begin position="230"/>
        <end position="246"/>
    </location>
</feature>